<dbReference type="PANTHER" id="PTHR24092:SF175">
    <property type="entry name" value="PHOSPHOLIPID-TRANSPORTING ATPASE"/>
    <property type="match status" value="1"/>
</dbReference>
<dbReference type="PROSITE" id="PS00154">
    <property type="entry name" value="ATPASE_E1_E2"/>
    <property type="match status" value="1"/>
</dbReference>
<dbReference type="GO" id="GO:0005886">
    <property type="term" value="C:plasma membrane"/>
    <property type="evidence" value="ECO:0007669"/>
    <property type="project" value="TreeGrafter"/>
</dbReference>
<dbReference type="InterPro" id="IPR018303">
    <property type="entry name" value="ATPase_P-typ_P_site"/>
</dbReference>
<dbReference type="Gramene" id="rna-AYBTSS11_LOCUS5744">
    <property type="protein sequence ID" value="CAJ1932303.1"/>
    <property type="gene ID" value="gene-AYBTSS11_LOCUS5744"/>
</dbReference>
<dbReference type="EMBL" id="OY731399">
    <property type="protein sequence ID" value="CAJ1932303.1"/>
    <property type="molecule type" value="Genomic_DNA"/>
</dbReference>
<keyword evidence="6" id="KW-1185">Reference proteome</keyword>
<keyword evidence="2" id="KW-0812">Transmembrane</keyword>
<reference evidence="5" key="1">
    <citation type="submission" date="2023-10" db="EMBL/GenBank/DDBJ databases">
        <authorList>
            <person name="Domelevo Entfellner J.-B."/>
        </authorList>
    </citation>
    <scope>NUCLEOTIDE SEQUENCE</scope>
</reference>
<dbReference type="InterPro" id="IPR023299">
    <property type="entry name" value="ATPase_P-typ_cyto_dom_N"/>
</dbReference>
<dbReference type="GO" id="GO:0045332">
    <property type="term" value="P:phospholipid translocation"/>
    <property type="evidence" value="ECO:0007669"/>
    <property type="project" value="TreeGrafter"/>
</dbReference>
<evidence type="ECO:0000256" key="3">
    <source>
        <dbReference type="ARBA" id="ARBA00022989"/>
    </source>
</evidence>
<name>A0AA86S3S1_9FABA</name>
<dbReference type="GO" id="GO:0000166">
    <property type="term" value="F:nucleotide binding"/>
    <property type="evidence" value="ECO:0007669"/>
    <property type="project" value="InterPro"/>
</dbReference>
<accession>A0AA86S3S1</accession>
<dbReference type="Gene3D" id="3.40.50.1000">
    <property type="entry name" value="HAD superfamily/HAD-like"/>
    <property type="match status" value="1"/>
</dbReference>
<organism evidence="5 6">
    <name type="scientific">Sphenostylis stenocarpa</name>
    <dbReference type="NCBI Taxonomy" id="92480"/>
    <lineage>
        <taxon>Eukaryota</taxon>
        <taxon>Viridiplantae</taxon>
        <taxon>Streptophyta</taxon>
        <taxon>Embryophyta</taxon>
        <taxon>Tracheophyta</taxon>
        <taxon>Spermatophyta</taxon>
        <taxon>Magnoliopsida</taxon>
        <taxon>eudicotyledons</taxon>
        <taxon>Gunneridae</taxon>
        <taxon>Pentapetalae</taxon>
        <taxon>rosids</taxon>
        <taxon>fabids</taxon>
        <taxon>Fabales</taxon>
        <taxon>Fabaceae</taxon>
        <taxon>Papilionoideae</taxon>
        <taxon>50 kb inversion clade</taxon>
        <taxon>NPAAA clade</taxon>
        <taxon>indigoferoid/millettioid clade</taxon>
        <taxon>Phaseoleae</taxon>
        <taxon>Sphenostylis</taxon>
    </lineage>
</organism>
<sequence length="126" mass="14058">MYYEDASKPSYARTSNLNEELGQVDTVLSDKTGTLTCNTMEFIKCSIAGVAYGRGVTEVERSLDSKNGSTLIDDTRDSPVRNVPIKGFNFTDERIMNGKWVNEPYAIVIKKFFSLIGNLPYSPTRS</sequence>
<dbReference type="InterPro" id="IPR036412">
    <property type="entry name" value="HAD-like_sf"/>
</dbReference>
<evidence type="ECO:0000256" key="4">
    <source>
        <dbReference type="ARBA" id="ARBA00023136"/>
    </source>
</evidence>
<comment type="subcellular location">
    <subcellularLocation>
        <location evidence="1">Membrane</location>
    </subcellularLocation>
</comment>
<dbReference type="Proteomes" id="UP001189624">
    <property type="component" value="Chromosome 2"/>
</dbReference>
<dbReference type="InterPro" id="IPR023214">
    <property type="entry name" value="HAD_sf"/>
</dbReference>
<dbReference type="PANTHER" id="PTHR24092">
    <property type="entry name" value="PROBABLE PHOSPHOLIPID-TRANSPORTING ATPASE"/>
    <property type="match status" value="1"/>
</dbReference>
<dbReference type="AlphaFoldDB" id="A0AA86S3S1"/>
<dbReference type="GO" id="GO:0140326">
    <property type="term" value="F:ATPase-coupled intramembrane lipid transporter activity"/>
    <property type="evidence" value="ECO:0007669"/>
    <property type="project" value="TreeGrafter"/>
</dbReference>
<evidence type="ECO:0000256" key="1">
    <source>
        <dbReference type="ARBA" id="ARBA00004370"/>
    </source>
</evidence>
<keyword evidence="3" id="KW-1133">Transmembrane helix</keyword>
<dbReference type="Gene3D" id="3.40.1110.10">
    <property type="entry name" value="Calcium-transporting ATPase, cytoplasmic domain N"/>
    <property type="match status" value="1"/>
</dbReference>
<dbReference type="SUPFAM" id="SSF56784">
    <property type="entry name" value="HAD-like"/>
    <property type="match status" value="1"/>
</dbReference>
<evidence type="ECO:0000256" key="2">
    <source>
        <dbReference type="ARBA" id="ARBA00022692"/>
    </source>
</evidence>
<evidence type="ECO:0000313" key="6">
    <source>
        <dbReference type="Proteomes" id="UP001189624"/>
    </source>
</evidence>
<evidence type="ECO:0000313" key="5">
    <source>
        <dbReference type="EMBL" id="CAJ1932303.1"/>
    </source>
</evidence>
<gene>
    <name evidence="5" type="ORF">AYBTSS11_LOCUS5744</name>
</gene>
<keyword evidence="4" id="KW-0472">Membrane</keyword>
<protein>
    <submittedName>
        <fullName evidence="5">Uncharacterized protein</fullName>
    </submittedName>
</protein>
<proteinExistence type="predicted"/>